<sequence>TFLPRKQKAANPVLKRSFSQYFEPIQLKSKPVDDITGKKSETEPTTSMEDTDSQAAQNHCVIPCRAETVQEHTPRCFKLRSWFRNIRHFFHWR</sequence>
<evidence type="ECO:0000313" key="3">
    <source>
        <dbReference type="Proteomes" id="UP001066276"/>
    </source>
</evidence>
<evidence type="ECO:0000256" key="1">
    <source>
        <dbReference type="SAM" id="MobiDB-lite"/>
    </source>
</evidence>
<feature type="non-terminal residue" evidence="2">
    <location>
        <position position="1"/>
    </location>
</feature>
<reference evidence="2" key="1">
    <citation type="journal article" date="2022" name="bioRxiv">
        <title>Sequencing and chromosome-scale assembly of the giantPleurodeles waltlgenome.</title>
        <authorList>
            <person name="Brown T."/>
            <person name="Elewa A."/>
            <person name="Iarovenko S."/>
            <person name="Subramanian E."/>
            <person name="Araus A.J."/>
            <person name="Petzold A."/>
            <person name="Susuki M."/>
            <person name="Suzuki K.-i.T."/>
            <person name="Hayashi T."/>
            <person name="Toyoda A."/>
            <person name="Oliveira C."/>
            <person name="Osipova E."/>
            <person name="Leigh N.D."/>
            <person name="Simon A."/>
            <person name="Yun M.H."/>
        </authorList>
    </citation>
    <scope>NUCLEOTIDE SEQUENCE</scope>
    <source>
        <strain evidence="2">20211129_DDA</strain>
        <tissue evidence="2">Liver</tissue>
    </source>
</reference>
<accession>A0AAV7NNE6</accession>
<feature type="non-terminal residue" evidence="2">
    <location>
        <position position="93"/>
    </location>
</feature>
<feature type="region of interest" description="Disordered" evidence="1">
    <location>
        <begin position="32"/>
        <end position="54"/>
    </location>
</feature>
<feature type="compositionally biased region" description="Polar residues" evidence="1">
    <location>
        <begin position="43"/>
        <end position="54"/>
    </location>
</feature>
<evidence type="ECO:0000313" key="2">
    <source>
        <dbReference type="EMBL" id="KAJ1115878.1"/>
    </source>
</evidence>
<comment type="caution">
    <text evidence="2">The sequence shown here is derived from an EMBL/GenBank/DDBJ whole genome shotgun (WGS) entry which is preliminary data.</text>
</comment>
<feature type="compositionally biased region" description="Basic and acidic residues" evidence="1">
    <location>
        <begin position="32"/>
        <end position="42"/>
    </location>
</feature>
<organism evidence="2 3">
    <name type="scientific">Pleurodeles waltl</name>
    <name type="common">Iberian ribbed newt</name>
    <dbReference type="NCBI Taxonomy" id="8319"/>
    <lineage>
        <taxon>Eukaryota</taxon>
        <taxon>Metazoa</taxon>
        <taxon>Chordata</taxon>
        <taxon>Craniata</taxon>
        <taxon>Vertebrata</taxon>
        <taxon>Euteleostomi</taxon>
        <taxon>Amphibia</taxon>
        <taxon>Batrachia</taxon>
        <taxon>Caudata</taxon>
        <taxon>Salamandroidea</taxon>
        <taxon>Salamandridae</taxon>
        <taxon>Pleurodelinae</taxon>
        <taxon>Pleurodeles</taxon>
    </lineage>
</organism>
<protein>
    <submittedName>
        <fullName evidence="2">Uncharacterized protein</fullName>
    </submittedName>
</protein>
<proteinExistence type="predicted"/>
<dbReference type="EMBL" id="JANPWB010000012">
    <property type="protein sequence ID" value="KAJ1115878.1"/>
    <property type="molecule type" value="Genomic_DNA"/>
</dbReference>
<name>A0AAV7NNE6_PLEWA</name>
<dbReference type="AlphaFoldDB" id="A0AAV7NNE6"/>
<gene>
    <name evidence="2" type="ORF">NDU88_004099</name>
</gene>
<dbReference type="Proteomes" id="UP001066276">
    <property type="component" value="Chromosome 8"/>
</dbReference>
<keyword evidence="3" id="KW-1185">Reference proteome</keyword>